<organism evidence="1 2">
    <name type="scientific">Caloramator mitchellensis</name>
    <dbReference type="NCBI Taxonomy" id="908809"/>
    <lineage>
        <taxon>Bacteria</taxon>
        <taxon>Bacillati</taxon>
        <taxon>Bacillota</taxon>
        <taxon>Clostridia</taxon>
        <taxon>Eubacteriales</taxon>
        <taxon>Clostridiaceae</taxon>
        <taxon>Caloramator</taxon>
    </lineage>
</organism>
<evidence type="ECO:0000313" key="2">
    <source>
        <dbReference type="Proteomes" id="UP000052015"/>
    </source>
</evidence>
<dbReference type="PANTHER" id="PTHR12994">
    <property type="entry name" value="SECERNIN"/>
    <property type="match status" value="1"/>
</dbReference>
<dbReference type="STRING" id="908809.ABG79_01402"/>
<dbReference type="EMBL" id="LKHP01000006">
    <property type="protein sequence ID" value="KRQ86911.1"/>
    <property type="molecule type" value="Genomic_DNA"/>
</dbReference>
<evidence type="ECO:0000313" key="1">
    <source>
        <dbReference type="EMBL" id="KRQ86911.1"/>
    </source>
</evidence>
<reference evidence="1 2" key="1">
    <citation type="submission" date="2015-09" db="EMBL/GenBank/DDBJ databases">
        <title>Draft genome sequence of a Caloramator mitchellensis, a moderate thermophile from the Great Artesian Basin of Australia.</title>
        <authorList>
            <person name="Patel B.K."/>
        </authorList>
    </citation>
    <scope>NUCLEOTIDE SEQUENCE [LARGE SCALE GENOMIC DNA]</scope>
    <source>
        <strain evidence="1 2">VF08</strain>
    </source>
</reference>
<gene>
    <name evidence="1" type="ORF">ABG79_01402</name>
</gene>
<accession>A0A0R3K3K8</accession>
<dbReference type="PATRIC" id="fig|908809.3.peg.1411"/>
<protein>
    <submittedName>
        <fullName evidence="1">Peptidase family C69</fullName>
    </submittedName>
</protein>
<dbReference type="RefSeq" id="WP_057978508.1">
    <property type="nucleotide sequence ID" value="NZ_LKHP01000006.1"/>
</dbReference>
<dbReference type="Proteomes" id="UP000052015">
    <property type="component" value="Unassembled WGS sequence"/>
</dbReference>
<dbReference type="OrthoDB" id="9764088at2"/>
<sequence length="390" mass="44962">MCDTLVALKNSTKNGSVIFGKNSDREKDEPHVIIRVPRKKHEKGEKVKCTYIEIPQTEETYDCILFKPSWMYGAEMGVNEFGVVIGNEAVFTKEKQGPPALLGMDILRLALERSKSSLEAVEHIIYCIKTYGQGGKCGYTKNLRYHNSFIVADFKSAYKLETAGKVWALKKIEDYDSISNTISITDDYDMLSSDVLEEGFVYTKILNRKNFDFKARYENKIIAKVAMGDFRRNRTRSLLKEKKGELTVIDFMNILRHHEKDGCNPFNGSMRNVCMHQKSIISSETTGSMIVELKEGQINIWATGTSLPCLSSYKPLWFVDSDVFIYEHDLNKAVDYWKIQREIIKEVEDGKKDKKKYLEKIDEFEKMLISKASEAKTDEDKKEIMNFAWR</sequence>
<dbReference type="AlphaFoldDB" id="A0A0R3K3K8"/>
<dbReference type="GO" id="GO:0070004">
    <property type="term" value="F:cysteine-type exopeptidase activity"/>
    <property type="evidence" value="ECO:0007669"/>
    <property type="project" value="InterPro"/>
</dbReference>
<comment type="caution">
    <text evidence="1">The sequence shown here is derived from an EMBL/GenBank/DDBJ whole genome shotgun (WGS) entry which is preliminary data.</text>
</comment>
<dbReference type="InterPro" id="IPR005322">
    <property type="entry name" value="Peptidase_C69"/>
</dbReference>
<dbReference type="GO" id="GO:0006508">
    <property type="term" value="P:proteolysis"/>
    <property type="evidence" value="ECO:0007669"/>
    <property type="project" value="InterPro"/>
</dbReference>
<keyword evidence="2" id="KW-1185">Reference proteome</keyword>
<dbReference type="PANTHER" id="PTHR12994:SF17">
    <property type="entry name" value="LD30995P"/>
    <property type="match status" value="1"/>
</dbReference>
<name>A0A0R3K3K8_CALMK</name>
<dbReference type="GO" id="GO:0016805">
    <property type="term" value="F:dipeptidase activity"/>
    <property type="evidence" value="ECO:0007669"/>
    <property type="project" value="InterPro"/>
</dbReference>
<dbReference type="Gene3D" id="3.60.60.10">
    <property type="entry name" value="Penicillin V Acylase, Chain A"/>
    <property type="match status" value="1"/>
</dbReference>
<proteinExistence type="predicted"/>